<keyword evidence="7" id="KW-1185">Reference proteome</keyword>
<dbReference type="SUPFAM" id="SSF55347">
    <property type="entry name" value="Glyceraldehyde-3-phosphate dehydrogenase-like, C-terminal domain"/>
    <property type="match status" value="1"/>
</dbReference>
<feature type="domain" description="GFO/IDH/MocA-like oxidoreductase" evidence="5">
    <location>
        <begin position="139"/>
        <end position="259"/>
    </location>
</feature>
<dbReference type="InterPro" id="IPR036291">
    <property type="entry name" value="NAD(P)-bd_dom_sf"/>
</dbReference>
<dbReference type="RefSeq" id="WP_097060795.1">
    <property type="nucleotide sequence ID" value="NZ_BMLC01000001.1"/>
</dbReference>
<dbReference type="Proteomes" id="UP000219440">
    <property type="component" value="Unassembled WGS sequence"/>
</dbReference>
<accession>A0A2C8ZMK4</accession>
<dbReference type="PANTHER" id="PTHR43708:SF5">
    <property type="entry name" value="CONSERVED EXPRESSED OXIDOREDUCTASE (EUROFUNG)-RELATED"/>
    <property type="match status" value="1"/>
</dbReference>
<dbReference type="InterPro" id="IPR055170">
    <property type="entry name" value="GFO_IDH_MocA-like_dom"/>
</dbReference>
<keyword evidence="2" id="KW-0560">Oxidoreductase</keyword>
<evidence type="ECO:0000259" key="5">
    <source>
        <dbReference type="Pfam" id="PF22725"/>
    </source>
</evidence>
<comment type="similarity">
    <text evidence="1">Belongs to the Gfo/Idh/MocA family.</text>
</comment>
<evidence type="ECO:0000313" key="6">
    <source>
        <dbReference type="EMBL" id="SOE66270.1"/>
    </source>
</evidence>
<dbReference type="EMBL" id="OCST01000003">
    <property type="protein sequence ID" value="SOE66270.1"/>
    <property type="molecule type" value="Genomic_DNA"/>
</dbReference>
<keyword evidence="3" id="KW-0520">NAD</keyword>
<organism evidence="6 7">
    <name type="scientific">Salinibacterium xinjiangense</name>
    <dbReference type="NCBI Taxonomy" id="386302"/>
    <lineage>
        <taxon>Bacteria</taxon>
        <taxon>Bacillati</taxon>
        <taxon>Actinomycetota</taxon>
        <taxon>Actinomycetes</taxon>
        <taxon>Micrococcales</taxon>
        <taxon>Microbacteriaceae</taxon>
        <taxon>Salinibacterium</taxon>
    </lineage>
</organism>
<feature type="domain" description="Gfo/Idh/MocA-like oxidoreductase N-terminal" evidence="4">
    <location>
        <begin position="10"/>
        <end position="129"/>
    </location>
</feature>
<dbReference type="Gene3D" id="3.40.50.720">
    <property type="entry name" value="NAD(P)-binding Rossmann-like Domain"/>
    <property type="match status" value="1"/>
</dbReference>
<dbReference type="Pfam" id="PF22725">
    <property type="entry name" value="GFO_IDH_MocA_C3"/>
    <property type="match status" value="1"/>
</dbReference>
<dbReference type="GO" id="GO:0016491">
    <property type="term" value="F:oxidoreductase activity"/>
    <property type="evidence" value="ECO:0007669"/>
    <property type="project" value="UniProtKB-KW"/>
</dbReference>
<dbReference type="PANTHER" id="PTHR43708">
    <property type="entry name" value="CONSERVED EXPRESSED OXIDOREDUCTASE (EUROFUNG)"/>
    <property type="match status" value="1"/>
</dbReference>
<evidence type="ECO:0000256" key="1">
    <source>
        <dbReference type="ARBA" id="ARBA00010928"/>
    </source>
</evidence>
<dbReference type="InterPro" id="IPR051317">
    <property type="entry name" value="Gfo/Idh/MocA_oxidoreduct"/>
</dbReference>
<sequence>MPTTHNPNPIRTGIIGFGLSGRVFHAPFIATNPAFRLDLISTGSPDRAAQATAQHPGAEIVGSPDELLARAADLDLVILASPAHVHLEQALAAFEAGANVVIDKPFVPTVTDAKQLIAAAEDAGKLLAVFQNRRWDGDFLTIRRLLVEGALGDIHRFESTFERWGGALRDRWQDSTTPEQGAGITYDLGSHLIDQALQLFGPATVDAAELTVVRDGGVSDDDAFISLLHDSGVRSHLTMSRAAGQTGPRFRVLGSESSYSVNGLDNQEPFLKEQRWPGSDGYGVTPEAEWGLIGVADDLEPTPTERGAYPDFYAGVAASILEGAPSPVDPKEALEVVRIIERAHALSAAASV</sequence>
<dbReference type="InterPro" id="IPR000683">
    <property type="entry name" value="Gfo/Idh/MocA-like_OxRdtase_N"/>
</dbReference>
<reference evidence="6 7" key="1">
    <citation type="submission" date="2017-09" db="EMBL/GenBank/DDBJ databases">
        <authorList>
            <person name="Ehlers B."/>
            <person name="Leendertz F.H."/>
        </authorList>
    </citation>
    <scope>NUCLEOTIDE SEQUENCE [LARGE SCALE GENOMIC DNA]</scope>
    <source>
        <strain evidence="6 7">CGMCC 1.05381</strain>
    </source>
</reference>
<evidence type="ECO:0000313" key="7">
    <source>
        <dbReference type="Proteomes" id="UP000219440"/>
    </source>
</evidence>
<proteinExistence type="inferred from homology"/>
<dbReference type="AlphaFoldDB" id="A0A2C8ZMK4"/>
<evidence type="ECO:0000259" key="4">
    <source>
        <dbReference type="Pfam" id="PF01408"/>
    </source>
</evidence>
<dbReference type="SUPFAM" id="SSF51735">
    <property type="entry name" value="NAD(P)-binding Rossmann-fold domains"/>
    <property type="match status" value="1"/>
</dbReference>
<dbReference type="Gene3D" id="3.30.360.10">
    <property type="entry name" value="Dihydrodipicolinate Reductase, domain 2"/>
    <property type="match status" value="1"/>
</dbReference>
<evidence type="ECO:0000256" key="2">
    <source>
        <dbReference type="ARBA" id="ARBA00023002"/>
    </source>
</evidence>
<gene>
    <name evidence="6" type="ORF">SAMN06296378_1702</name>
</gene>
<dbReference type="Pfam" id="PF01408">
    <property type="entry name" value="GFO_IDH_MocA"/>
    <property type="match status" value="1"/>
</dbReference>
<name>A0A2C8ZMK4_9MICO</name>
<protein>
    <submittedName>
        <fullName evidence="6">Predicted dehydrogenase</fullName>
    </submittedName>
</protein>
<dbReference type="OrthoDB" id="256869at2"/>
<dbReference type="GO" id="GO:0000166">
    <property type="term" value="F:nucleotide binding"/>
    <property type="evidence" value="ECO:0007669"/>
    <property type="project" value="InterPro"/>
</dbReference>
<evidence type="ECO:0000256" key="3">
    <source>
        <dbReference type="ARBA" id="ARBA00023027"/>
    </source>
</evidence>